<dbReference type="Proteomes" id="UP000825002">
    <property type="component" value="Unassembled WGS sequence"/>
</dbReference>
<evidence type="ECO:0000256" key="8">
    <source>
        <dbReference type="ARBA" id="ARBA00023136"/>
    </source>
</evidence>
<sequence length="696" mass="79776">MKSPEILDMSKVKSDDLKHYLHTWIGDRVKNVLKSEDELLPSVVYDYPHDPRCRCHDCVQGRQSDCVRHSRWRINAYRALASPMFIALSARDPILVAFQLSCRLQRLSMLEPEYMTEYLALRRQCQAFATALLNHTHTSYELLVLLDEPTPNSDPKNVSTTALTLPRTDEQYRGSFEGLNYEDHNGRHLARLKLAIKCKQKTFCAHADVQQLLATMWYEQVPGFRSASCATQTWQIMCLCLMFPIYSIAHLVCPNRDFGRRIEKPFVKFVCHSASYVTFLFALILSTHYRPAGVPVHVPTCVELALTFWIAGLIWAEWQQIRACGCDYYFSDAWNTLDLVANSCYVGTIVLRLVSYFMHSSLSLDSAAFHINSMFNINNNNNTNAAVAHATTIHVAVPREQWDAYDPILLSEALFAAATILSALKLVYIFLINPHLGSLQISLARMMIDILKFAWIYALVLFSFACGMNQLLWYYADLERHACLQELANNVSQLAPINLTLAPAAPIVAPIIIEPSTTDREQQTECDQRWRHFSNVFEASQTLFWATFGLVDLANFELRGIQQYTRFWALLMFGCYCFINVVLVLNLLIAMMNHSYEKISAKADVEWKFARTRLWLSYFDARITVPPPFNIIPSVGTMRHCMRRIRKLRTKAIHTTPEEPTPASPMVTDTMGSTTVRYSRVMHALVRRYIKENPID</sequence>
<dbReference type="Gene3D" id="1.10.287.70">
    <property type="match status" value="1"/>
</dbReference>
<dbReference type="InterPro" id="IPR013555">
    <property type="entry name" value="TRP_dom"/>
</dbReference>
<accession>A0ABQ7SCA9</accession>
<evidence type="ECO:0000256" key="1">
    <source>
        <dbReference type="ARBA" id="ARBA00004141"/>
    </source>
</evidence>
<dbReference type="InterPro" id="IPR005821">
    <property type="entry name" value="Ion_trans_dom"/>
</dbReference>
<dbReference type="Pfam" id="PF08344">
    <property type="entry name" value="TRP_2"/>
    <property type="match status" value="1"/>
</dbReference>
<feature type="transmembrane region" description="Helical" evidence="10">
    <location>
        <begin position="265"/>
        <end position="285"/>
    </location>
</feature>
<evidence type="ECO:0000313" key="12">
    <source>
        <dbReference type="EMBL" id="KAG9511063.1"/>
    </source>
</evidence>
<keyword evidence="2" id="KW-0813">Transport</keyword>
<proteinExistence type="predicted"/>
<name>A0ABQ7SCA9_9ACAR</name>
<dbReference type="SMART" id="SM01420">
    <property type="entry name" value="TRP_2"/>
    <property type="match status" value="1"/>
</dbReference>
<keyword evidence="7" id="KW-0406">Ion transport</keyword>
<feature type="transmembrane region" description="Helical" evidence="10">
    <location>
        <begin position="453"/>
        <end position="476"/>
    </location>
</feature>
<gene>
    <name evidence="12" type="primary">Trpgamma</name>
    <name evidence="12" type="ORF">GZH46_00375</name>
</gene>
<reference evidence="12 13" key="1">
    <citation type="submission" date="2020-10" db="EMBL/GenBank/DDBJ databases">
        <authorList>
            <person name="Klimov P.B."/>
            <person name="Dyachkov S.M."/>
            <person name="Chetverikov P.E."/>
        </authorList>
    </citation>
    <scope>NUCLEOTIDE SEQUENCE [LARGE SCALE GENOMIC DNA]</scope>
    <source>
        <strain evidence="12">BMOC 18-1129-001#AD2665</strain>
        <tissue evidence="12">Entire mites</tissue>
    </source>
</reference>
<feature type="transmembrane region" description="Helical" evidence="10">
    <location>
        <begin position="413"/>
        <end position="432"/>
    </location>
</feature>
<dbReference type="PRINTS" id="PR01097">
    <property type="entry name" value="TRNSRECEPTRP"/>
</dbReference>
<evidence type="ECO:0000256" key="7">
    <source>
        <dbReference type="ARBA" id="ARBA00023065"/>
    </source>
</evidence>
<evidence type="ECO:0000256" key="5">
    <source>
        <dbReference type="ARBA" id="ARBA00022989"/>
    </source>
</evidence>
<feature type="transmembrane region" description="Helical" evidence="10">
    <location>
        <begin position="234"/>
        <end position="253"/>
    </location>
</feature>
<keyword evidence="12" id="KW-0675">Receptor</keyword>
<dbReference type="InterPro" id="IPR002153">
    <property type="entry name" value="TRPC_channel"/>
</dbReference>
<evidence type="ECO:0000256" key="9">
    <source>
        <dbReference type="ARBA" id="ARBA00023303"/>
    </source>
</evidence>
<evidence type="ECO:0000259" key="11">
    <source>
        <dbReference type="SMART" id="SM01420"/>
    </source>
</evidence>
<keyword evidence="9" id="KW-0407">Ion channel</keyword>
<keyword evidence="6" id="KW-0040">ANK repeat</keyword>
<evidence type="ECO:0000256" key="2">
    <source>
        <dbReference type="ARBA" id="ARBA00022448"/>
    </source>
</evidence>
<keyword evidence="13" id="KW-1185">Reference proteome</keyword>
<keyword evidence="3 10" id="KW-0812">Transmembrane</keyword>
<dbReference type="PANTHER" id="PTHR10117">
    <property type="entry name" value="TRANSIENT RECEPTOR POTENTIAL CHANNEL"/>
    <property type="match status" value="1"/>
</dbReference>
<comment type="subcellular location">
    <subcellularLocation>
        <location evidence="1">Membrane</location>
        <topology evidence="1">Multi-pass membrane protein</topology>
    </subcellularLocation>
</comment>
<dbReference type="Pfam" id="PF00520">
    <property type="entry name" value="Ion_trans"/>
    <property type="match status" value="1"/>
</dbReference>
<feature type="domain" description="Transient receptor ion channel" evidence="11">
    <location>
        <begin position="53"/>
        <end position="115"/>
    </location>
</feature>
<feature type="non-terminal residue" evidence="12">
    <location>
        <position position="1"/>
    </location>
</feature>
<keyword evidence="5 10" id="KW-1133">Transmembrane helix</keyword>
<evidence type="ECO:0000256" key="3">
    <source>
        <dbReference type="ARBA" id="ARBA00022692"/>
    </source>
</evidence>
<protein>
    <submittedName>
        <fullName evidence="12">Transient receptor potential-gamma protein</fullName>
    </submittedName>
</protein>
<dbReference type="PANTHER" id="PTHR10117:SF54">
    <property type="entry name" value="TRANSIENT RECEPTOR POTENTIAL-GAMMA PROTEIN"/>
    <property type="match status" value="1"/>
</dbReference>
<evidence type="ECO:0000256" key="10">
    <source>
        <dbReference type="SAM" id="Phobius"/>
    </source>
</evidence>
<evidence type="ECO:0000313" key="13">
    <source>
        <dbReference type="Proteomes" id="UP000825002"/>
    </source>
</evidence>
<evidence type="ECO:0000256" key="4">
    <source>
        <dbReference type="ARBA" id="ARBA00022737"/>
    </source>
</evidence>
<keyword evidence="8 10" id="KW-0472">Membrane</keyword>
<comment type="caution">
    <text evidence="12">The sequence shown here is derived from an EMBL/GenBank/DDBJ whole genome shotgun (WGS) entry which is preliminary data.</text>
</comment>
<feature type="transmembrane region" description="Helical" evidence="10">
    <location>
        <begin position="339"/>
        <end position="358"/>
    </location>
</feature>
<feature type="transmembrane region" description="Helical" evidence="10">
    <location>
        <begin position="297"/>
        <end position="318"/>
    </location>
</feature>
<keyword evidence="4" id="KW-0677">Repeat</keyword>
<evidence type="ECO:0000256" key="6">
    <source>
        <dbReference type="ARBA" id="ARBA00023043"/>
    </source>
</evidence>
<dbReference type="EMBL" id="JAIFTH010000037">
    <property type="protein sequence ID" value="KAG9511063.1"/>
    <property type="molecule type" value="Genomic_DNA"/>
</dbReference>
<feature type="transmembrane region" description="Helical" evidence="10">
    <location>
        <begin position="567"/>
        <end position="589"/>
    </location>
</feature>
<organism evidence="12 13">
    <name type="scientific">Fragariocoptes setiger</name>
    <dbReference type="NCBI Taxonomy" id="1670756"/>
    <lineage>
        <taxon>Eukaryota</taxon>
        <taxon>Metazoa</taxon>
        <taxon>Ecdysozoa</taxon>
        <taxon>Arthropoda</taxon>
        <taxon>Chelicerata</taxon>
        <taxon>Arachnida</taxon>
        <taxon>Acari</taxon>
        <taxon>Acariformes</taxon>
        <taxon>Trombidiformes</taxon>
        <taxon>Prostigmata</taxon>
        <taxon>Eupodina</taxon>
        <taxon>Eriophyoidea</taxon>
        <taxon>Phytoptidae</taxon>
        <taxon>Fragariocoptes</taxon>
    </lineage>
</organism>